<feature type="transmembrane region" description="Helical" evidence="1">
    <location>
        <begin position="316"/>
        <end position="333"/>
    </location>
</feature>
<reference evidence="3 4" key="1">
    <citation type="submission" date="2019-01" db="EMBL/GenBank/DDBJ databases">
        <title>Flavobacterium sp. nov.,isolated from freshwater.</title>
        <authorList>
            <person name="Zhang R."/>
            <person name="Du Z.-J."/>
        </authorList>
    </citation>
    <scope>NUCLEOTIDE SEQUENCE [LARGE SCALE GENOMIC DNA]</scope>
    <source>
        <strain evidence="3 4">1E403</strain>
    </source>
</reference>
<dbReference type="RefSeq" id="WP_128389942.1">
    <property type="nucleotide sequence ID" value="NZ_SBII01000007.1"/>
</dbReference>
<feature type="transmembrane region" description="Helical" evidence="1">
    <location>
        <begin position="258"/>
        <end position="280"/>
    </location>
</feature>
<dbReference type="Proteomes" id="UP000287527">
    <property type="component" value="Unassembled WGS sequence"/>
</dbReference>
<dbReference type="Pfam" id="PF09925">
    <property type="entry name" value="DUF2157"/>
    <property type="match status" value="1"/>
</dbReference>
<feature type="transmembrane region" description="Helical" evidence="1">
    <location>
        <begin position="104"/>
        <end position="122"/>
    </location>
</feature>
<name>A0A3S3U2D4_9FLAO</name>
<organism evidence="3 4">
    <name type="scientific">Flavobacterium cerinum</name>
    <dbReference type="NCBI Taxonomy" id="2502784"/>
    <lineage>
        <taxon>Bacteria</taxon>
        <taxon>Pseudomonadati</taxon>
        <taxon>Bacteroidota</taxon>
        <taxon>Flavobacteriia</taxon>
        <taxon>Flavobacteriales</taxon>
        <taxon>Flavobacteriaceae</taxon>
        <taxon>Flavobacterium</taxon>
    </lineage>
</organism>
<feature type="transmembrane region" description="Helical" evidence="1">
    <location>
        <begin position="368"/>
        <end position="385"/>
    </location>
</feature>
<proteinExistence type="predicted"/>
<evidence type="ECO:0000259" key="2">
    <source>
        <dbReference type="Pfam" id="PF09925"/>
    </source>
</evidence>
<evidence type="ECO:0000313" key="3">
    <source>
        <dbReference type="EMBL" id="RWW99983.1"/>
    </source>
</evidence>
<feature type="transmembrane region" description="Helical" evidence="1">
    <location>
        <begin position="339"/>
        <end position="356"/>
    </location>
</feature>
<keyword evidence="1" id="KW-0812">Transmembrane</keyword>
<accession>A0A3S3U2D4</accession>
<keyword evidence="1" id="KW-1133">Transmembrane helix</keyword>
<feature type="transmembrane region" description="Helical" evidence="1">
    <location>
        <begin position="175"/>
        <end position="191"/>
    </location>
</feature>
<dbReference type="InterPro" id="IPR018677">
    <property type="entry name" value="DUF2157"/>
</dbReference>
<sequence>MGSIQKELSELVANNVITVTTAKDIENYYALKKEPQGNALLTIFGSLGAILVGLGIILIFAHNWDTFSQTTKTLLALLPLFVFQGLTAYCIVKEKSSLWKDASGILLFFAIGSSMALVAQIYNIPGDVSSFLFSWIILGMPLVYILRSNTLAFLQIIFATYYAVEAGYFNPERPWPYLFFIAALLPFYVKQIKTTPESNGVSIFNWLLPLSGIISLGAFLKGGNEWSLSILIYIAFACLLYNIGMLPYFRDRKTRRNGYLCLGLVTIVTLLLTTSFRWFWEEIVYRESPAPVLVGWGVLIALGLGIAYYTKRGKYGINPFQAVTFIFPVIFFVGMADTFIPVILINVLILALGVGCIKQGINKVDFKVLNFGMVMISTLIICRFFDTSGSFVIKGLLFVAVGVGFFATNYILIKKKKNNPVNSATHEN</sequence>
<feature type="transmembrane region" description="Helical" evidence="1">
    <location>
        <begin position="203"/>
        <end position="220"/>
    </location>
</feature>
<gene>
    <name evidence="3" type="ORF">EPI11_10585</name>
</gene>
<dbReference type="AlphaFoldDB" id="A0A3S3U2D4"/>
<feature type="transmembrane region" description="Helical" evidence="1">
    <location>
        <begin position="292"/>
        <end position="309"/>
    </location>
</feature>
<feature type="transmembrane region" description="Helical" evidence="1">
    <location>
        <begin position="391"/>
        <end position="413"/>
    </location>
</feature>
<feature type="transmembrane region" description="Helical" evidence="1">
    <location>
        <begin position="73"/>
        <end position="92"/>
    </location>
</feature>
<keyword evidence="4" id="KW-1185">Reference proteome</keyword>
<evidence type="ECO:0000313" key="4">
    <source>
        <dbReference type="Proteomes" id="UP000287527"/>
    </source>
</evidence>
<feature type="transmembrane region" description="Helical" evidence="1">
    <location>
        <begin position="226"/>
        <end position="246"/>
    </location>
</feature>
<evidence type="ECO:0000256" key="1">
    <source>
        <dbReference type="SAM" id="Phobius"/>
    </source>
</evidence>
<feature type="transmembrane region" description="Helical" evidence="1">
    <location>
        <begin position="128"/>
        <end position="146"/>
    </location>
</feature>
<feature type="transmembrane region" description="Helical" evidence="1">
    <location>
        <begin position="39"/>
        <end position="61"/>
    </location>
</feature>
<dbReference type="EMBL" id="SBII01000007">
    <property type="protein sequence ID" value="RWW99983.1"/>
    <property type="molecule type" value="Genomic_DNA"/>
</dbReference>
<feature type="domain" description="DUF2157" evidence="2">
    <location>
        <begin position="10"/>
        <end position="151"/>
    </location>
</feature>
<dbReference type="OrthoDB" id="642680at2"/>
<comment type="caution">
    <text evidence="3">The sequence shown here is derived from an EMBL/GenBank/DDBJ whole genome shotgun (WGS) entry which is preliminary data.</text>
</comment>
<keyword evidence="1" id="KW-0472">Membrane</keyword>
<protein>
    <submittedName>
        <fullName evidence="3">DUF2157 domain-containing protein</fullName>
    </submittedName>
</protein>